<keyword evidence="8 11" id="KW-0408">Iron</keyword>
<keyword evidence="3 11" id="KW-0349">Heme</keyword>
<keyword evidence="6 13" id="KW-1133">Transmembrane helix</keyword>
<evidence type="ECO:0000256" key="2">
    <source>
        <dbReference type="ARBA" id="ARBA00010617"/>
    </source>
</evidence>
<evidence type="ECO:0000256" key="5">
    <source>
        <dbReference type="ARBA" id="ARBA00022723"/>
    </source>
</evidence>
<dbReference type="Pfam" id="PF00067">
    <property type="entry name" value="p450"/>
    <property type="match status" value="1"/>
</dbReference>
<keyword evidence="10 13" id="KW-0472">Membrane</keyword>
<dbReference type="InParanoid" id="A0A2P5CTV1"/>
<dbReference type="PANTHER" id="PTHR24282">
    <property type="entry name" value="CYTOCHROME P450 FAMILY MEMBER"/>
    <property type="match status" value="1"/>
</dbReference>
<dbReference type="STRING" id="63057.A0A2P5CTV1"/>
<dbReference type="PROSITE" id="PS00086">
    <property type="entry name" value="CYTOCHROME_P450"/>
    <property type="match status" value="1"/>
</dbReference>
<dbReference type="GO" id="GO:0016020">
    <property type="term" value="C:membrane"/>
    <property type="evidence" value="ECO:0007669"/>
    <property type="project" value="UniProtKB-SubCell"/>
</dbReference>
<evidence type="ECO:0000313" key="15">
    <source>
        <dbReference type="Proteomes" id="UP000237000"/>
    </source>
</evidence>
<evidence type="ECO:0000256" key="13">
    <source>
        <dbReference type="SAM" id="Phobius"/>
    </source>
</evidence>
<name>A0A2P5CTV1_TREOI</name>
<comment type="cofactor">
    <cofactor evidence="11">
        <name>heme</name>
        <dbReference type="ChEBI" id="CHEBI:30413"/>
    </cofactor>
</comment>
<comment type="similarity">
    <text evidence="2 12">Belongs to the cytochrome P450 family.</text>
</comment>
<dbReference type="SUPFAM" id="SSF48264">
    <property type="entry name" value="Cytochrome P450"/>
    <property type="match status" value="1"/>
</dbReference>
<keyword evidence="15" id="KW-1185">Reference proteome</keyword>
<comment type="subcellular location">
    <subcellularLocation>
        <location evidence="1">Membrane</location>
        <topology evidence="1">Single-pass membrane protein</topology>
    </subcellularLocation>
</comment>
<dbReference type="GO" id="GO:0004497">
    <property type="term" value="F:monooxygenase activity"/>
    <property type="evidence" value="ECO:0007669"/>
    <property type="project" value="UniProtKB-KW"/>
</dbReference>
<evidence type="ECO:0000256" key="11">
    <source>
        <dbReference type="PIRSR" id="PIRSR602401-1"/>
    </source>
</evidence>
<dbReference type="PANTHER" id="PTHR24282:SF20">
    <property type="entry name" value="CYTOCHROME P450 CYP749A22-LIKE"/>
    <property type="match status" value="1"/>
</dbReference>
<evidence type="ECO:0000256" key="12">
    <source>
        <dbReference type="RuleBase" id="RU000461"/>
    </source>
</evidence>
<dbReference type="InterPro" id="IPR001128">
    <property type="entry name" value="Cyt_P450"/>
</dbReference>
<dbReference type="EMBL" id="JXTC01000328">
    <property type="protein sequence ID" value="PON64467.1"/>
    <property type="molecule type" value="Genomic_DNA"/>
</dbReference>
<dbReference type="OrthoDB" id="1470350at2759"/>
<dbReference type="PRINTS" id="PR00385">
    <property type="entry name" value="P450"/>
</dbReference>
<sequence length="534" mass="61531">MKHEIVRIENNLLERQRKIRVWGGDMVVTLSIFLGLFFLLAVGKIYHKLWWTPARIQYLMASRGIRGPSYKFVQGNAKEMWIMREEAVSKPMTLSHNIFPKVQPSFHSWSKMYGKSFLQWLGTRPQLIISEPELIKEVLNNKNKAYPKSPVEDFFKKLLGDGLATTEGEKWSKLRKLANHSFHAESLKGMVPAMISSVEIMLERWKHYEGKEIEVFEEFRVLTSEVISKTAFGSSYLEGKKIFDMLRRLTVMATENIFRVRLPIISKFFKTKDDIESEMLEKAIENTIKEMVKKREDKAMTGEEDRYGSDFLGGLIKAHHDASETQRISMEDLIDECKTFYFAGHETLNSLLAWTVFLLAIHTDWQEEVRKEVLNLLGQKNPNSEIIAKLRTMSLVINESLRLYTPVLGFSRKTERELRLGNLIIPADMEILISNLALHHDAQIWGEDVHQFKPERFSEGVAKATNNNPAAFFPFGMGPRICVGMNFALIEAKIALSMILQRYSFTLSPAYVHSPYQLITLHAQQGIQVILQPL</sequence>
<keyword evidence="5 11" id="KW-0479">Metal-binding</keyword>
<dbReference type="PRINTS" id="PR00463">
    <property type="entry name" value="EP450I"/>
</dbReference>
<dbReference type="Gene3D" id="1.10.630.10">
    <property type="entry name" value="Cytochrome P450"/>
    <property type="match status" value="1"/>
</dbReference>
<dbReference type="GO" id="GO:0020037">
    <property type="term" value="F:heme binding"/>
    <property type="evidence" value="ECO:0007669"/>
    <property type="project" value="InterPro"/>
</dbReference>
<dbReference type="InterPro" id="IPR050665">
    <property type="entry name" value="Cytochrome_P450_Monooxygen"/>
</dbReference>
<evidence type="ECO:0000313" key="14">
    <source>
        <dbReference type="EMBL" id="PON64467.1"/>
    </source>
</evidence>
<accession>A0A2P5CTV1</accession>
<evidence type="ECO:0000256" key="7">
    <source>
        <dbReference type="ARBA" id="ARBA00023002"/>
    </source>
</evidence>
<evidence type="ECO:0000256" key="3">
    <source>
        <dbReference type="ARBA" id="ARBA00022617"/>
    </source>
</evidence>
<dbReference type="InterPro" id="IPR017972">
    <property type="entry name" value="Cyt_P450_CS"/>
</dbReference>
<evidence type="ECO:0000256" key="1">
    <source>
        <dbReference type="ARBA" id="ARBA00004167"/>
    </source>
</evidence>
<evidence type="ECO:0000256" key="4">
    <source>
        <dbReference type="ARBA" id="ARBA00022692"/>
    </source>
</evidence>
<organism evidence="14 15">
    <name type="scientific">Trema orientale</name>
    <name type="common">Charcoal tree</name>
    <name type="synonym">Celtis orientalis</name>
    <dbReference type="NCBI Taxonomy" id="63057"/>
    <lineage>
        <taxon>Eukaryota</taxon>
        <taxon>Viridiplantae</taxon>
        <taxon>Streptophyta</taxon>
        <taxon>Embryophyta</taxon>
        <taxon>Tracheophyta</taxon>
        <taxon>Spermatophyta</taxon>
        <taxon>Magnoliopsida</taxon>
        <taxon>eudicotyledons</taxon>
        <taxon>Gunneridae</taxon>
        <taxon>Pentapetalae</taxon>
        <taxon>rosids</taxon>
        <taxon>fabids</taxon>
        <taxon>Rosales</taxon>
        <taxon>Cannabaceae</taxon>
        <taxon>Trema</taxon>
    </lineage>
</organism>
<comment type="caution">
    <text evidence="14">The sequence shown here is derived from an EMBL/GenBank/DDBJ whole genome shotgun (WGS) entry which is preliminary data.</text>
</comment>
<feature type="binding site" description="axial binding residue" evidence="11">
    <location>
        <position position="482"/>
    </location>
    <ligand>
        <name>heme</name>
        <dbReference type="ChEBI" id="CHEBI:30413"/>
    </ligand>
    <ligandPart>
        <name>Fe</name>
        <dbReference type="ChEBI" id="CHEBI:18248"/>
    </ligandPart>
</feature>
<keyword evidence="7 12" id="KW-0560">Oxidoreductase</keyword>
<protein>
    <submittedName>
        <fullName evidence="14">Cytochrome P450, E-class, group I</fullName>
    </submittedName>
</protein>
<dbReference type="InterPro" id="IPR036396">
    <property type="entry name" value="Cyt_P450_sf"/>
</dbReference>
<evidence type="ECO:0000256" key="8">
    <source>
        <dbReference type="ARBA" id="ARBA00023004"/>
    </source>
</evidence>
<dbReference type="GO" id="GO:0016705">
    <property type="term" value="F:oxidoreductase activity, acting on paired donors, with incorporation or reduction of molecular oxygen"/>
    <property type="evidence" value="ECO:0007669"/>
    <property type="project" value="InterPro"/>
</dbReference>
<dbReference type="AlphaFoldDB" id="A0A2P5CTV1"/>
<feature type="transmembrane region" description="Helical" evidence="13">
    <location>
        <begin position="21"/>
        <end position="42"/>
    </location>
</feature>
<gene>
    <name evidence="14" type="ORF">TorRG33x02_273160</name>
</gene>
<dbReference type="Proteomes" id="UP000237000">
    <property type="component" value="Unassembled WGS sequence"/>
</dbReference>
<evidence type="ECO:0000256" key="10">
    <source>
        <dbReference type="ARBA" id="ARBA00023136"/>
    </source>
</evidence>
<evidence type="ECO:0000256" key="6">
    <source>
        <dbReference type="ARBA" id="ARBA00022989"/>
    </source>
</evidence>
<keyword evidence="4 13" id="KW-0812">Transmembrane</keyword>
<dbReference type="GO" id="GO:0005506">
    <property type="term" value="F:iron ion binding"/>
    <property type="evidence" value="ECO:0007669"/>
    <property type="project" value="InterPro"/>
</dbReference>
<proteinExistence type="inferred from homology"/>
<evidence type="ECO:0000256" key="9">
    <source>
        <dbReference type="ARBA" id="ARBA00023033"/>
    </source>
</evidence>
<reference evidence="15" key="1">
    <citation type="submission" date="2016-06" db="EMBL/GenBank/DDBJ databases">
        <title>Parallel loss of symbiosis genes in relatives of nitrogen-fixing non-legume Parasponia.</title>
        <authorList>
            <person name="Van Velzen R."/>
            <person name="Holmer R."/>
            <person name="Bu F."/>
            <person name="Rutten L."/>
            <person name="Van Zeijl A."/>
            <person name="Liu W."/>
            <person name="Santuari L."/>
            <person name="Cao Q."/>
            <person name="Sharma T."/>
            <person name="Shen D."/>
            <person name="Roswanjaya Y."/>
            <person name="Wardhani T."/>
            <person name="Kalhor M.S."/>
            <person name="Jansen J."/>
            <person name="Van den Hoogen J."/>
            <person name="Gungor B."/>
            <person name="Hartog M."/>
            <person name="Hontelez J."/>
            <person name="Verver J."/>
            <person name="Yang W.-C."/>
            <person name="Schijlen E."/>
            <person name="Repin R."/>
            <person name="Schilthuizen M."/>
            <person name="Schranz E."/>
            <person name="Heidstra R."/>
            <person name="Miyata K."/>
            <person name="Fedorova E."/>
            <person name="Kohlen W."/>
            <person name="Bisseling T."/>
            <person name="Smit S."/>
            <person name="Geurts R."/>
        </authorList>
    </citation>
    <scope>NUCLEOTIDE SEQUENCE [LARGE SCALE GENOMIC DNA]</scope>
    <source>
        <strain evidence="15">cv. RG33-2</strain>
    </source>
</reference>
<keyword evidence="9 12" id="KW-0503">Monooxygenase</keyword>
<dbReference type="InterPro" id="IPR002401">
    <property type="entry name" value="Cyt_P450_E_grp-I"/>
</dbReference>